<dbReference type="PROSITE" id="PS50280">
    <property type="entry name" value="SET"/>
    <property type="match status" value="1"/>
</dbReference>
<dbReference type="Gene3D" id="2.170.270.10">
    <property type="entry name" value="SET domain"/>
    <property type="match status" value="1"/>
</dbReference>
<dbReference type="SUPFAM" id="SSF82199">
    <property type="entry name" value="SET domain"/>
    <property type="match status" value="1"/>
</dbReference>
<gene>
    <name evidence="2" type="ORF">CYNAS_LOCUS16854</name>
</gene>
<keyword evidence="3" id="KW-1185">Reference proteome</keyword>
<evidence type="ECO:0000313" key="2">
    <source>
        <dbReference type="EMBL" id="CAJ0604871.1"/>
    </source>
</evidence>
<dbReference type="AlphaFoldDB" id="A0AA36H6W1"/>
<sequence>MFKDFPWLEVREMPTINGRGVYAKVDIAKEMAVADVRGYQGKVEDIRNSLKKLIEEERHKVIKYWHGFRRRGCDFILLAHCDSYKAIVTLGRLINQSIEHANLVLRCIRFGERRVRWLHCLVAKRDIKAGEQLLRNCGRTERNPNIPNFPDNYPCICQVCDPAAAEATEAAFEHMESVVLILYRKRNDPKPLVILLGARHFEDDGHRYGCCVAVVGEEIYAVECQAEASADEMPLQLELLEAGPLTRHFPSLTIEQWETIRRKPKLIHEQIMQLLQNK</sequence>
<dbReference type="Proteomes" id="UP001176961">
    <property type="component" value="Unassembled WGS sequence"/>
</dbReference>
<name>A0AA36H6W1_CYLNA</name>
<dbReference type="InterPro" id="IPR046341">
    <property type="entry name" value="SET_dom_sf"/>
</dbReference>
<dbReference type="InterPro" id="IPR001214">
    <property type="entry name" value="SET_dom"/>
</dbReference>
<proteinExistence type="predicted"/>
<accession>A0AA36H6W1</accession>
<dbReference type="EMBL" id="CATQJL010000316">
    <property type="protein sequence ID" value="CAJ0604871.1"/>
    <property type="molecule type" value="Genomic_DNA"/>
</dbReference>
<evidence type="ECO:0000313" key="3">
    <source>
        <dbReference type="Proteomes" id="UP001176961"/>
    </source>
</evidence>
<comment type="caution">
    <text evidence="2">The sequence shown here is derived from an EMBL/GenBank/DDBJ whole genome shotgun (WGS) entry which is preliminary data.</text>
</comment>
<reference evidence="2" key="1">
    <citation type="submission" date="2023-07" db="EMBL/GenBank/DDBJ databases">
        <authorList>
            <consortium name="CYATHOMIX"/>
        </authorList>
    </citation>
    <scope>NUCLEOTIDE SEQUENCE</scope>
    <source>
        <strain evidence="2">N/A</strain>
    </source>
</reference>
<evidence type="ECO:0000259" key="1">
    <source>
        <dbReference type="PROSITE" id="PS50280"/>
    </source>
</evidence>
<organism evidence="2 3">
    <name type="scientific">Cylicocyclus nassatus</name>
    <name type="common">Nematode worm</name>
    <dbReference type="NCBI Taxonomy" id="53992"/>
    <lineage>
        <taxon>Eukaryota</taxon>
        <taxon>Metazoa</taxon>
        <taxon>Ecdysozoa</taxon>
        <taxon>Nematoda</taxon>
        <taxon>Chromadorea</taxon>
        <taxon>Rhabditida</taxon>
        <taxon>Rhabditina</taxon>
        <taxon>Rhabditomorpha</taxon>
        <taxon>Strongyloidea</taxon>
        <taxon>Strongylidae</taxon>
        <taxon>Cylicocyclus</taxon>
    </lineage>
</organism>
<feature type="domain" description="SET" evidence="1">
    <location>
        <begin position="6"/>
        <end position="138"/>
    </location>
</feature>
<protein>
    <recommendedName>
        <fullName evidence="1">SET domain-containing protein</fullName>
    </recommendedName>
</protein>